<name>L8K102_9BACT</name>
<comment type="caution">
    <text evidence="1">The sequence shown here is derived from an EMBL/GenBank/DDBJ whole genome shotgun (WGS) entry which is preliminary data.</text>
</comment>
<keyword evidence="2" id="KW-1185">Reference proteome</keyword>
<gene>
    <name evidence="1" type="ORF">C900_02684</name>
</gene>
<reference evidence="1 2" key="1">
    <citation type="submission" date="2012-12" db="EMBL/GenBank/DDBJ databases">
        <title>Genome assembly of Fulvivirga imtechensis AK7.</title>
        <authorList>
            <person name="Nupur N."/>
            <person name="Khatri I."/>
            <person name="Kumar R."/>
            <person name="Subramanian S."/>
            <person name="Pinnaka A."/>
        </authorList>
    </citation>
    <scope>NUCLEOTIDE SEQUENCE [LARGE SCALE GENOMIC DNA]</scope>
    <source>
        <strain evidence="1 2">AK7</strain>
    </source>
</reference>
<dbReference type="Proteomes" id="UP000011135">
    <property type="component" value="Unassembled WGS sequence"/>
</dbReference>
<sequence length="42" mass="5103">MHMEIFPAIPEYYQGKACRSQVEHNKRDFIMEEINIPLETHR</sequence>
<dbReference type="AlphaFoldDB" id="L8K102"/>
<dbReference type="EMBL" id="AMZN01000004">
    <property type="protein sequence ID" value="ELR73599.1"/>
    <property type="molecule type" value="Genomic_DNA"/>
</dbReference>
<organism evidence="1 2">
    <name type="scientific">Fulvivirga imtechensis AK7</name>
    <dbReference type="NCBI Taxonomy" id="1237149"/>
    <lineage>
        <taxon>Bacteria</taxon>
        <taxon>Pseudomonadati</taxon>
        <taxon>Bacteroidota</taxon>
        <taxon>Cytophagia</taxon>
        <taxon>Cytophagales</taxon>
        <taxon>Fulvivirgaceae</taxon>
        <taxon>Fulvivirga</taxon>
    </lineage>
</organism>
<proteinExistence type="predicted"/>
<evidence type="ECO:0000313" key="1">
    <source>
        <dbReference type="EMBL" id="ELR73599.1"/>
    </source>
</evidence>
<accession>L8K102</accession>
<evidence type="ECO:0000313" key="2">
    <source>
        <dbReference type="Proteomes" id="UP000011135"/>
    </source>
</evidence>
<protein>
    <submittedName>
        <fullName evidence="1">Uncharacterized protein</fullName>
    </submittedName>
</protein>